<organism evidence="1 2">
    <name type="scientific">bacterium (Candidatus Gribaldobacteria) CG_4_10_14_0_2_um_filter_36_18</name>
    <dbReference type="NCBI Taxonomy" id="2014264"/>
    <lineage>
        <taxon>Bacteria</taxon>
        <taxon>Candidatus Gribaldobacteria</taxon>
    </lineage>
</organism>
<evidence type="ECO:0000313" key="1">
    <source>
        <dbReference type="EMBL" id="PJA01969.1"/>
    </source>
</evidence>
<name>A0A2M7VJY3_9BACT</name>
<dbReference type="EMBL" id="PFPS01000131">
    <property type="protein sequence ID" value="PJA01969.1"/>
    <property type="molecule type" value="Genomic_DNA"/>
</dbReference>
<comment type="caution">
    <text evidence="1">The sequence shown here is derived from an EMBL/GenBank/DDBJ whole genome shotgun (WGS) entry which is preliminary data.</text>
</comment>
<accession>A0A2M7VJY3</accession>
<dbReference type="AlphaFoldDB" id="A0A2M7VJY3"/>
<protein>
    <submittedName>
        <fullName evidence="1">Uncharacterized protein</fullName>
    </submittedName>
</protein>
<evidence type="ECO:0000313" key="2">
    <source>
        <dbReference type="Proteomes" id="UP000231469"/>
    </source>
</evidence>
<gene>
    <name evidence="1" type="ORF">COX73_03255</name>
</gene>
<reference evidence="2" key="1">
    <citation type="submission" date="2017-09" db="EMBL/GenBank/DDBJ databases">
        <title>Depth-based differentiation of microbial function through sediment-hosted aquifers and enrichment of novel symbionts in the deep terrestrial subsurface.</title>
        <authorList>
            <person name="Probst A.J."/>
            <person name="Ladd B."/>
            <person name="Jarett J.K."/>
            <person name="Geller-Mcgrath D.E."/>
            <person name="Sieber C.M.K."/>
            <person name="Emerson J.B."/>
            <person name="Anantharaman K."/>
            <person name="Thomas B.C."/>
            <person name="Malmstrom R."/>
            <person name="Stieglmeier M."/>
            <person name="Klingl A."/>
            <person name="Woyke T."/>
            <person name="Ryan C.M."/>
            <person name="Banfield J.F."/>
        </authorList>
    </citation>
    <scope>NUCLEOTIDE SEQUENCE [LARGE SCALE GENOMIC DNA]</scope>
</reference>
<dbReference type="Proteomes" id="UP000231469">
    <property type="component" value="Unassembled WGS sequence"/>
</dbReference>
<sequence length="111" mass="13006">MKKIEFPKLNREVAIIHWEDSYNHGSFYRSEKEWKVYGLVNAITVGMILDEDQRKINIATDYFYPQPPAEKEGAFRNVVSIPKVNILSIVRYPLSSFYNQGKPVKIEQKKL</sequence>
<proteinExistence type="predicted"/>